<sequence>MKRDFNYPSKDGRTMIHAIEWKPEGEVLAVVQIVHGMCEFVNRYDRFAKYLNEKGIYVTGNDHLGHGASVVDDEMHGYFAEKDGNGCVIGDIQSLREMTQKKYPEVPYFILGHSMGSFLTRQYLTMYGEGLAGAIISGTAYQSPAALAAGKAMCRSIARFRGWKHRSKTVNNMALGSYNKAFEPARTPNDWLTKDMRIVDDYCANPWDNFVFTLNAYYNLFVGLEKAEKQENINRIPKTLPIFVVAGGDDPVGNCGEGPRKVAEIYRKSGIRDTQVKIYPEDRHEILNETDHDEVDRDLLKWMITKGKLDIKI</sequence>
<dbReference type="SUPFAM" id="SSF53474">
    <property type="entry name" value="alpha/beta-Hydrolases"/>
    <property type="match status" value="1"/>
</dbReference>
<dbReference type="InterPro" id="IPR051044">
    <property type="entry name" value="MAG_DAG_Lipase"/>
</dbReference>
<organism evidence="2 3">
    <name type="scientific">Eubacterium cellulosolvens (strain ATCC 43171 / JCM 9499 / 6)</name>
    <name type="common">Cillobacterium cellulosolvens</name>
    <dbReference type="NCBI Taxonomy" id="633697"/>
    <lineage>
        <taxon>Bacteria</taxon>
        <taxon>Bacillati</taxon>
        <taxon>Bacillota</taxon>
        <taxon>Clostridia</taxon>
        <taxon>Eubacteriales</taxon>
        <taxon>Eubacteriaceae</taxon>
        <taxon>Eubacterium</taxon>
    </lineage>
</organism>
<dbReference type="PANTHER" id="PTHR11614">
    <property type="entry name" value="PHOSPHOLIPASE-RELATED"/>
    <property type="match status" value="1"/>
</dbReference>
<reference evidence="2 3" key="2">
    <citation type="submission" date="2012-02" db="EMBL/GenBank/DDBJ databases">
        <title>Improved High-Quality Draft sequence of Eubacterium cellulosolvens 6.</title>
        <authorList>
            <consortium name="US DOE Joint Genome Institute"/>
            <person name="Lucas S."/>
            <person name="Han J."/>
            <person name="Lapidus A."/>
            <person name="Cheng J.-F."/>
            <person name="Goodwin L."/>
            <person name="Pitluck S."/>
            <person name="Peters L."/>
            <person name="Mikhailova N."/>
            <person name="Gu W."/>
            <person name="Detter J.C."/>
            <person name="Han C."/>
            <person name="Tapia R."/>
            <person name="Land M."/>
            <person name="Hauser L."/>
            <person name="Kyrpides N."/>
            <person name="Ivanova N."/>
            <person name="Pagani I."/>
            <person name="Johnson E."/>
            <person name="Mukhopadhyay B."/>
            <person name="Anderson I."/>
            <person name="Woyke T."/>
        </authorList>
    </citation>
    <scope>NUCLEOTIDE SEQUENCE [LARGE SCALE GENOMIC DNA]</scope>
    <source>
        <strain evidence="2 3">6</strain>
    </source>
</reference>
<dbReference type="Gene3D" id="3.40.50.1820">
    <property type="entry name" value="alpha/beta hydrolase"/>
    <property type="match status" value="1"/>
</dbReference>
<dbReference type="InterPro" id="IPR022742">
    <property type="entry name" value="Hydrolase_4"/>
</dbReference>
<dbReference type="eggNOG" id="COG2267">
    <property type="taxonomic scope" value="Bacteria"/>
</dbReference>
<gene>
    <name evidence="2" type="ORF">EubceDRAFT1_1356</name>
</gene>
<dbReference type="OrthoDB" id="9806902at2"/>
<dbReference type="STRING" id="633697.EubceDRAFT1_1356"/>
<evidence type="ECO:0000259" key="1">
    <source>
        <dbReference type="Pfam" id="PF12146"/>
    </source>
</evidence>
<dbReference type="InterPro" id="IPR029058">
    <property type="entry name" value="AB_hydrolase_fold"/>
</dbReference>
<evidence type="ECO:0000313" key="3">
    <source>
        <dbReference type="Proteomes" id="UP000005753"/>
    </source>
</evidence>
<dbReference type="Proteomes" id="UP000005753">
    <property type="component" value="Chromosome"/>
</dbReference>
<keyword evidence="3" id="KW-1185">Reference proteome</keyword>
<name>I5ATP5_EUBC6</name>
<dbReference type="HOGENOM" id="CLU_026209_1_0_9"/>
<feature type="domain" description="Serine aminopeptidase S33" evidence="1">
    <location>
        <begin position="26"/>
        <end position="291"/>
    </location>
</feature>
<evidence type="ECO:0000313" key="2">
    <source>
        <dbReference type="EMBL" id="EIM57168.1"/>
    </source>
</evidence>
<reference evidence="2 3" key="1">
    <citation type="submission" date="2010-08" db="EMBL/GenBank/DDBJ databases">
        <authorList>
            <consortium name="US DOE Joint Genome Institute (JGI-PGF)"/>
            <person name="Lucas S."/>
            <person name="Copeland A."/>
            <person name="Lapidus A."/>
            <person name="Cheng J.-F."/>
            <person name="Bruce D."/>
            <person name="Goodwin L."/>
            <person name="Pitluck S."/>
            <person name="Land M.L."/>
            <person name="Hauser L."/>
            <person name="Chang Y.-J."/>
            <person name="Anderson I.J."/>
            <person name="Johnson E."/>
            <person name="Mulhopadhyay B."/>
            <person name="Kyrpides N."/>
            <person name="Woyke T.J."/>
        </authorList>
    </citation>
    <scope>NUCLEOTIDE SEQUENCE [LARGE SCALE GENOMIC DNA]</scope>
    <source>
        <strain evidence="2 3">6</strain>
    </source>
</reference>
<proteinExistence type="predicted"/>
<accession>I5ATP5</accession>
<dbReference type="AlphaFoldDB" id="I5ATP5"/>
<dbReference type="EMBL" id="CM001487">
    <property type="protein sequence ID" value="EIM57168.1"/>
    <property type="molecule type" value="Genomic_DNA"/>
</dbReference>
<protein>
    <submittedName>
        <fullName evidence="2">Lysophospholipase</fullName>
    </submittedName>
</protein>
<dbReference type="Pfam" id="PF12146">
    <property type="entry name" value="Hydrolase_4"/>
    <property type="match status" value="1"/>
</dbReference>